<dbReference type="InterPro" id="IPR002725">
    <property type="entry name" value="YgjP-like_metallopeptidase"/>
</dbReference>
<gene>
    <name evidence="2" type="ORF">SAMN02949497_0488</name>
</gene>
<feature type="domain" description="YgjP-like metallopeptidase" evidence="1">
    <location>
        <begin position="125"/>
        <end position="167"/>
    </location>
</feature>
<organism evidence="2 3">
    <name type="scientific">Methylomagnum ishizawai</name>
    <dbReference type="NCBI Taxonomy" id="1760988"/>
    <lineage>
        <taxon>Bacteria</taxon>
        <taxon>Pseudomonadati</taxon>
        <taxon>Pseudomonadota</taxon>
        <taxon>Gammaproteobacteria</taxon>
        <taxon>Methylococcales</taxon>
        <taxon>Methylococcaceae</taxon>
        <taxon>Methylomagnum</taxon>
    </lineage>
</organism>
<dbReference type="PANTHER" id="PTHR30399:SF1">
    <property type="entry name" value="UTP PYROPHOSPHATASE"/>
    <property type="match status" value="1"/>
</dbReference>
<name>A0A1Y6D3D6_9GAMM</name>
<proteinExistence type="predicted"/>
<dbReference type="Gene3D" id="3.30.2010.10">
    <property type="entry name" value="Metalloproteases ('zincins'), catalytic domain"/>
    <property type="match status" value="1"/>
</dbReference>
<evidence type="ECO:0000259" key="1">
    <source>
        <dbReference type="Pfam" id="PF01863"/>
    </source>
</evidence>
<dbReference type="Proteomes" id="UP000192923">
    <property type="component" value="Unassembled WGS sequence"/>
</dbReference>
<evidence type="ECO:0000313" key="3">
    <source>
        <dbReference type="Proteomes" id="UP000192923"/>
    </source>
</evidence>
<accession>A0A1Y6D3D6</accession>
<dbReference type="PANTHER" id="PTHR30399">
    <property type="entry name" value="UNCHARACTERIZED PROTEIN YGJP"/>
    <property type="match status" value="1"/>
</dbReference>
<dbReference type="AlphaFoldDB" id="A0A1Y6D3D6"/>
<dbReference type="Pfam" id="PF01863">
    <property type="entry name" value="YgjP-like"/>
    <property type="match status" value="1"/>
</dbReference>
<evidence type="ECO:0000313" key="2">
    <source>
        <dbReference type="EMBL" id="SMF97459.1"/>
    </source>
</evidence>
<dbReference type="InterPro" id="IPR053136">
    <property type="entry name" value="UTP_pyrophosphatase-like"/>
</dbReference>
<dbReference type="STRING" id="1760988.SAMN02949497_0488"/>
<reference evidence="2 3" key="1">
    <citation type="submission" date="2016-12" db="EMBL/GenBank/DDBJ databases">
        <authorList>
            <person name="Song W.-J."/>
            <person name="Kurnit D.M."/>
        </authorList>
    </citation>
    <scope>NUCLEOTIDE SEQUENCE [LARGE SCALE GENOMIC DNA]</scope>
    <source>
        <strain evidence="2 3">175</strain>
    </source>
</reference>
<dbReference type="EMBL" id="FXAM01000002">
    <property type="protein sequence ID" value="SMF97459.1"/>
    <property type="molecule type" value="Genomic_DNA"/>
</dbReference>
<protein>
    <recommendedName>
        <fullName evidence="1">YgjP-like metallopeptidase domain-containing protein</fullName>
    </recommendedName>
</protein>
<sequence length="190" mass="21386">MSARMPGPVVPIPAAMKPNPPSKYLAGYPLALVEQVQHLIDQDRLAGVLLRKYPVAHGVRTDKALYEYVSEIKSAYLRNAGPLSKVMFDGKLQIIQHALGMHTNIARVQGAKLQAKREVRVASVFKDMPEAFLRMIAVHELAHFKERDHGKAFYQLCLHMEPAYHQLEFDVRAYLSHLDATGQSLWSIST</sequence>
<keyword evidence="3" id="KW-1185">Reference proteome</keyword>